<evidence type="ECO:0000313" key="17">
    <source>
        <dbReference type="EMBL" id="KAF5337828.1"/>
    </source>
</evidence>
<comment type="catalytic activity">
    <reaction evidence="13">
        <text>2 a Fe(II)-siderophore + NADP(+) + H(+) = 2 a Fe(III)-siderophore + NADPH</text>
        <dbReference type="Rhea" id="RHEA:28795"/>
        <dbReference type="Rhea" id="RHEA-COMP:11342"/>
        <dbReference type="Rhea" id="RHEA-COMP:11344"/>
        <dbReference type="ChEBI" id="CHEBI:15378"/>
        <dbReference type="ChEBI" id="CHEBI:29033"/>
        <dbReference type="ChEBI" id="CHEBI:29034"/>
        <dbReference type="ChEBI" id="CHEBI:57783"/>
        <dbReference type="ChEBI" id="CHEBI:58349"/>
        <dbReference type="EC" id="1.16.1.9"/>
    </reaction>
</comment>
<feature type="region of interest" description="Disordered" evidence="14">
    <location>
        <begin position="574"/>
        <end position="612"/>
    </location>
</feature>
<keyword evidence="10" id="KW-0406">Ion transport</keyword>
<dbReference type="GO" id="GO:0006826">
    <property type="term" value="P:iron ion transport"/>
    <property type="evidence" value="ECO:0007669"/>
    <property type="project" value="TreeGrafter"/>
</dbReference>
<comment type="caution">
    <text evidence="17">The sequence shown here is derived from an EMBL/GenBank/DDBJ whole genome shotgun (WGS) entry which is preliminary data.</text>
</comment>
<feature type="transmembrane region" description="Helical" evidence="15">
    <location>
        <begin position="454"/>
        <end position="474"/>
    </location>
</feature>
<evidence type="ECO:0000256" key="13">
    <source>
        <dbReference type="ARBA" id="ARBA00048483"/>
    </source>
</evidence>
<feature type="transmembrane region" description="Helical" evidence="15">
    <location>
        <begin position="158"/>
        <end position="179"/>
    </location>
</feature>
<evidence type="ECO:0000256" key="15">
    <source>
        <dbReference type="SAM" id="Phobius"/>
    </source>
</evidence>
<protein>
    <recommendedName>
        <fullName evidence="3">ferric-chelate reductase (NADPH)</fullName>
        <ecNumber evidence="3">1.16.1.9</ecNumber>
    </recommendedName>
</protein>
<dbReference type="Proteomes" id="UP000559256">
    <property type="component" value="Unassembled WGS sequence"/>
</dbReference>
<comment type="subcellular location">
    <subcellularLocation>
        <location evidence="1">Cell membrane</location>
        <topology evidence="1">Multi-pass membrane protein</topology>
    </subcellularLocation>
</comment>
<dbReference type="Pfam" id="PF08022">
    <property type="entry name" value="FAD_binding_8"/>
    <property type="match status" value="1"/>
</dbReference>
<dbReference type="GO" id="GO:0006879">
    <property type="term" value="P:intracellular iron ion homeostasis"/>
    <property type="evidence" value="ECO:0007669"/>
    <property type="project" value="TreeGrafter"/>
</dbReference>
<evidence type="ECO:0000256" key="6">
    <source>
        <dbReference type="ARBA" id="ARBA00022692"/>
    </source>
</evidence>
<dbReference type="EC" id="1.16.1.9" evidence="3"/>
<feature type="transmembrane region" description="Helical" evidence="15">
    <location>
        <begin position="263"/>
        <end position="281"/>
    </location>
</feature>
<evidence type="ECO:0000256" key="11">
    <source>
        <dbReference type="ARBA" id="ARBA00023136"/>
    </source>
</evidence>
<feature type="transmembrane region" description="Helical" evidence="15">
    <location>
        <begin position="36"/>
        <end position="56"/>
    </location>
</feature>
<keyword evidence="11 15" id="KW-0472">Membrane</keyword>
<evidence type="ECO:0000259" key="16">
    <source>
        <dbReference type="PROSITE" id="PS51384"/>
    </source>
</evidence>
<dbReference type="InterPro" id="IPR017927">
    <property type="entry name" value="FAD-bd_FR_type"/>
</dbReference>
<reference evidence="17 18" key="1">
    <citation type="journal article" date="2020" name="ISME J.">
        <title>Uncovering the hidden diversity of litter-decomposition mechanisms in mushroom-forming fungi.</title>
        <authorList>
            <person name="Floudas D."/>
            <person name="Bentzer J."/>
            <person name="Ahren D."/>
            <person name="Johansson T."/>
            <person name="Persson P."/>
            <person name="Tunlid A."/>
        </authorList>
    </citation>
    <scope>NUCLEOTIDE SEQUENCE [LARGE SCALE GENOMIC DNA]</scope>
    <source>
        <strain evidence="17 18">CBS 291.85</strain>
    </source>
</reference>
<proteinExistence type="inferred from homology"/>
<evidence type="ECO:0000256" key="3">
    <source>
        <dbReference type="ARBA" id="ARBA00012668"/>
    </source>
</evidence>
<dbReference type="InterPro" id="IPR039261">
    <property type="entry name" value="FNR_nucleotide-bd"/>
</dbReference>
<dbReference type="SUPFAM" id="SSF63380">
    <property type="entry name" value="Riboflavin synthase domain-like"/>
    <property type="match status" value="1"/>
</dbReference>
<evidence type="ECO:0000256" key="7">
    <source>
        <dbReference type="ARBA" id="ARBA00022982"/>
    </source>
</evidence>
<keyword evidence="5" id="KW-1003">Cell membrane</keyword>
<dbReference type="GO" id="GO:0005886">
    <property type="term" value="C:plasma membrane"/>
    <property type="evidence" value="ECO:0007669"/>
    <property type="project" value="UniProtKB-SubCell"/>
</dbReference>
<dbReference type="PANTHER" id="PTHR32361">
    <property type="entry name" value="FERRIC/CUPRIC REDUCTASE TRANSMEMBRANE COMPONENT"/>
    <property type="match status" value="1"/>
</dbReference>
<dbReference type="InterPro" id="IPR051410">
    <property type="entry name" value="Ferric/Cupric_Reductase"/>
</dbReference>
<evidence type="ECO:0000256" key="1">
    <source>
        <dbReference type="ARBA" id="ARBA00004651"/>
    </source>
</evidence>
<feature type="domain" description="FAD-binding FR-type" evidence="16">
    <location>
        <begin position="322"/>
        <end position="453"/>
    </location>
</feature>
<accession>A0A8H5FIN9</accession>
<dbReference type="SFLD" id="SFLDG01168">
    <property type="entry name" value="Ferric_reductase_subgroup_(FRE"/>
    <property type="match status" value="1"/>
</dbReference>
<dbReference type="CDD" id="cd06186">
    <property type="entry name" value="NOX_Duox_like_FAD_NADP"/>
    <property type="match status" value="1"/>
</dbReference>
<gene>
    <name evidence="17" type="ORF">D9758_015706</name>
</gene>
<dbReference type="SFLD" id="SFLDS00052">
    <property type="entry name" value="Ferric_Reductase_Domain"/>
    <property type="match status" value="1"/>
</dbReference>
<dbReference type="InterPro" id="IPR017938">
    <property type="entry name" value="Riboflavin_synthase-like_b-brl"/>
</dbReference>
<dbReference type="Pfam" id="PF01794">
    <property type="entry name" value="Ferric_reduct"/>
    <property type="match status" value="1"/>
</dbReference>
<evidence type="ECO:0000256" key="9">
    <source>
        <dbReference type="ARBA" id="ARBA00023002"/>
    </source>
</evidence>
<evidence type="ECO:0000256" key="2">
    <source>
        <dbReference type="ARBA" id="ARBA00006278"/>
    </source>
</evidence>
<evidence type="ECO:0000256" key="5">
    <source>
        <dbReference type="ARBA" id="ARBA00022475"/>
    </source>
</evidence>
<dbReference type="OrthoDB" id="17725at2759"/>
<keyword evidence="8 15" id="KW-1133">Transmembrane helix</keyword>
<dbReference type="InterPro" id="IPR013121">
    <property type="entry name" value="Fe_red_NAD-bd_6"/>
</dbReference>
<dbReference type="EMBL" id="JAACJM010000205">
    <property type="protein sequence ID" value="KAF5337828.1"/>
    <property type="molecule type" value="Genomic_DNA"/>
</dbReference>
<evidence type="ECO:0000256" key="14">
    <source>
        <dbReference type="SAM" id="MobiDB-lite"/>
    </source>
</evidence>
<dbReference type="AlphaFoldDB" id="A0A8H5FIN9"/>
<dbReference type="PANTHER" id="PTHR32361:SF9">
    <property type="entry name" value="FERRIC REDUCTASE TRANSMEMBRANE COMPONENT 3-RELATED"/>
    <property type="match status" value="1"/>
</dbReference>
<dbReference type="SUPFAM" id="SSF52343">
    <property type="entry name" value="Ferredoxin reductase-like, C-terminal NADP-linked domain"/>
    <property type="match status" value="1"/>
</dbReference>
<keyword evidence="6 15" id="KW-0812">Transmembrane</keyword>
<evidence type="ECO:0000256" key="8">
    <source>
        <dbReference type="ARBA" id="ARBA00022989"/>
    </source>
</evidence>
<dbReference type="GO" id="GO:0015677">
    <property type="term" value="P:copper ion import"/>
    <property type="evidence" value="ECO:0007669"/>
    <property type="project" value="TreeGrafter"/>
</dbReference>
<keyword evidence="12" id="KW-0325">Glycoprotein</keyword>
<comment type="similarity">
    <text evidence="2">Belongs to the ferric reductase (FRE) family.</text>
</comment>
<feature type="transmembrane region" description="Helical" evidence="15">
    <location>
        <begin position="314"/>
        <end position="335"/>
    </location>
</feature>
<feature type="transmembrane region" description="Helical" evidence="15">
    <location>
        <begin position="288"/>
        <end position="308"/>
    </location>
</feature>
<evidence type="ECO:0000256" key="12">
    <source>
        <dbReference type="ARBA" id="ARBA00023180"/>
    </source>
</evidence>
<dbReference type="InterPro" id="IPR013112">
    <property type="entry name" value="FAD-bd_8"/>
</dbReference>
<evidence type="ECO:0000256" key="10">
    <source>
        <dbReference type="ARBA" id="ARBA00023065"/>
    </source>
</evidence>
<keyword evidence="4" id="KW-0813">Transport</keyword>
<dbReference type="Gene3D" id="3.40.50.80">
    <property type="entry name" value="Nucleotide-binding domain of ferredoxin-NADP reductase (FNR) module"/>
    <property type="match status" value="1"/>
</dbReference>
<keyword evidence="7" id="KW-0249">Electron transport</keyword>
<dbReference type="PROSITE" id="PS51384">
    <property type="entry name" value="FAD_FR"/>
    <property type="match status" value="1"/>
</dbReference>
<feature type="transmembrane region" description="Helical" evidence="15">
    <location>
        <begin position="228"/>
        <end position="248"/>
    </location>
</feature>
<dbReference type="GO" id="GO:0052851">
    <property type="term" value="F:ferric-chelate reductase (NADPH) activity"/>
    <property type="evidence" value="ECO:0007669"/>
    <property type="project" value="UniProtKB-EC"/>
</dbReference>
<organism evidence="17 18">
    <name type="scientific">Tetrapyrgos nigripes</name>
    <dbReference type="NCBI Taxonomy" id="182062"/>
    <lineage>
        <taxon>Eukaryota</taxon>
        <taxon>Fungi</taxon>
        <taxon>Dikarya</taxon>
        <taxon>Basidiomycota</taxon>
        <taxon>Agaricomycotina</taxon>
        <taxon>Agaricomycetes</taxon>
        <taxon>Agaricomycetidae</taxon>
        <taxon>Agaricales</taxon>
        <taxon>Marasmiineae</taxon>
        <taxon>Marasmiaceae</taxon>
        <taxon>Tetrapyrgos</taxon>
    </lineage>
</organism>
<feature type="transmembrane region" description="Helical" evidence="15">
    <location>
        <begin position="191"/>
        <end position="216"/>
    </location>
</feature>
<evidence type="ECO:0000313" key="18">
    <source>
        <dbReference type="Proteomes" id="UP000559256"/>
    </source>
</evidence>
<dbReference type="Pfam" id="PF08030">
    <property type="entry name" value="NAD_binding_6"/>
    <property type="match status" value="1"/>
</dbReference>
<evidence type="ECO:0000256" key="4">
    <source>
        <dbReference type="ARBA" id="ARBA00022448"/>
    </source>
</evidence>
<sequence>MSFTSDSAATQPSDAAPSITVTVASAPAKPLSALTIVYYTDLALIALFLFIVLLRLPRALARLWSISEFTNGQLLHHLHLRRSHRRRLARFNSELGVNHRDLSTDDSHVNYGSYQWHTQRIDDRENPAPPSYPPHVTSCVRPLRPVLRLLHRRVTPGVSAFHVCTMAVYLAALAFPSFYSTNVFTDPYRYGYIAVSQFPIVFGFAVKNGILTSLIGVGYEKVNFMHRFTGRVVFLAVNVHTLGYIYRWTNEGTFVKNIARPNIYWGLIATICVDLLFFFSVEFWRNKAYNFFLATHIISVILLFPSTYTHSKLSLPFLFASFVPWLADVVVFRTLKTRVTTATIRALPSLQLARIEIPSINAGWRGGQHVRLRIFSSALGRTSWVETHPFTIASVTKGEEGMILLAKKSGDWTGKLFELAKEGMRDEESKREGYEGVRVKVMVEGPYGGPGHRIFASFSAAVFVVGGSGISFALSAIQELIQKDLDGNSRVKFIQLVWSVQDPASLVPLIPLLTSMIQESIFTPLHISVFYTRAPVGVFPFKPDFFRSTKLTLSPGRPKISKIVEDAISRAAALRRTPSSRSRSRSQRRYGREKSLSRSGSKRTRYDDEEGAKDRGRLKGVVVGVCGPVGMADGVFDEVGKVDRVRRDQVGGVEVHEETFGW</sequence>
<keyword evidence="18" id="KW-1185">Reference proteome</keyword>
<name>A0A8H5FIN9_9AGAR</name>
<dbReference type="InterPro" id="IPR013130">
    <property type="entry name" value="Fe3_Rdtase_TM_dom"/>
</dbReference>
<keyword evidence="9" id="KW-0560">Oxidoreductase</keyword>